<evidence type="ECO:0000256" key="3">
    <source>
        <dbReference type="SAM" id="Coils"/>
    </source>
</evidence>
<dbReference type="InterPro" id="IPR050445">
    <property type="entry name" value="Bact_polysacc_biosynth/exp"/>
</dbReference>
<reference evidence="5 6" key="1">
    <citation type="submission" date="2020-02" db="EMBL/GenBank/DDBJ databases">
        <authorList>
            <person name="Sun Q."/>
        </authorList>
    </citation>
    <scope>NUCLEOTIDE SEQUENCE [LARGE SCALE GENOMIC DNA]</scope>
    <source>
        <strain evidence="5 6">CCBAU 03386</strain>
    </source>
</reference>
<dbReference type="GO" id="GO:0004713">
    <property type="term" value="F:protein tyrosine kinase activity"/>
    <property type="evidence" value="ECO:0007669"/>
    <property type="project" value="TreeGrafter"/>
</dbReference>
<feature type="coiled-coil region" evidence="3">
    <location>
        <begin position="229"/>
        <end position="256"/>
    </location>
</feature>
<name>A0A7Y3S3Q4_9HYPH</name>
<feature type="coiled-coil region" evidence="3">
    <location>
        <begin position="397"/>
        <end position="424"/>
    </location>
</feature>
<sequence>MTISTVPPDRNSSLSSMRYDPRFQVETRSDDFDLTSGLRLIRRRTVMIVAIVALLMAAAAAAISGLKPTFHAESRLIIHTPLATTLGTEDSGRNDPLNVTSETERLLSRSIAERVIRDLRLDEWPEFNPALQKTSLIDEIRAILRGLVDREKPSSSVRNSIEPIIPEYYKALRVWRDGQGDVIQIGFDASDPELAASVPNRLISIYLEERKDSLRGRLDAAEKWILQRIAEQQNRAKAARDAADEYQETMDLVSNDDAQVEPVKSIMELGERRTKIEQSRAEARATISALEAGDDASLALQNIAIPDSIGAMQRELRVQEQDLERLLETYGNTAEAVVDFRARILKSRTDLSLAVDRYLQSIRAKLATLDQEDDAVRSALAAAHEKRSRSALAQTELVRLQRMADKEQTALEKLEEQRRGLAGQAMLPGAELEVLSPAAVPLAPQGRGRLFYLAGALLASISIAVTAAFVVEMLDKTVRSFDQVAGMSRIIPAGFIPRLKRKDRGNPSTLFGRMQDGMFDEAIRNVLISLKQSNGGKLPNSILVTSAHSGEGKSLVARSLAIELAANGSPVLLVDGDLRRGNLDSLFKSELKQGLNEFLSGLAGLKDIIHHHPSGIDFIPAGNPSLHRHAHSSDAADIIEMARARGQIVIFDSAPVLASLDTMHLAAVAERTLVVAKWGRTSRRALEFCLQQLKSSQNSELCVTINNVNPKKHANYNFSDSELFSRSLMKYHDFQT</sequence>
<evidence type="ECO:0000313" key="5">
    <source>
        <dbReference type="EMBL" id="NNU36499.1"/>
    </source>
</evidence>
<dbReference type="RefSeq" id="WP_168316197.1">
    <property type="nucleotide sequence ID" value="NZ_JABFCN010000014.1"/>
</dbReference>
<dbReference type="CDD" id="cd05387">
    <property type="entry name" value="BY-kinase"/>
    <property type="match status" value="1"/>
</dbReference>
<keyword evidence="4" id="KW-0472">Membrane</keyword>
<evidence type="ECO:0000256" key="2">
    <source>
        <dbReference type="ARBA" id="ARBA00022840"/>
    </source>
</evidence>
<dbReference type="GO" id="GO:0005886">
    <property type="term" value="C:plasma membrane"/>
    <property type="evidence" value="ECO:0007669"/>
    <property type="project" value="TreeGrafter"/>
</dbReference>
<dbReference type="Gene3D" id="3.40.50.300">
    <property type="entry name" value="P-loop containing nucleotide triphosphate hydrolases"/>
    <property type="match status" value="1"/>
</dbReference>
<keyword evidence="4" id="KW-0812">Transmembrane</keyword>
<dbReference type="PANTHER" id="PTHR32309">
    <property type="entry name" value="TYROSINE-PROTEIN KINASE"/>
    <property type="match status" value="1"/>
</dbReference>
<evidence type="ECO:0000256" key="4">
    <source>
        <dbReference type="SAM" id="Phobius"/>
    </source>
</evidence>
<dbReference type="PANTHER" id="PTHR32309:SF13">
    <property type="entry name" value="FERRIC ENTEROBACTIN TRANSPORT PROTEIN FEPE"/>
    <property type="match status" value="1"/>
</dbReference>
<organism evidence="5 6">
    <name type="scientific">Rhizobium sophorae</name>
    <dbReference type="NCBI Taxonomy" id="1535242"/>
    <lineage>
        <taxon>Bacteria</taxon>
        <taxon>Pseudomonadati</taxon>
        <taxon>Pseudomonadota</taxon>
        <taxon>Alphaproteobacteria</taxon>
        <taxon>Hyphomicrobiales</taxon>
        <taxon>Rhizobiaceae</taxon>
        <taxon>Rhizobium/Agrobacterium group</taxon>
        <taxon>Rhizobium</taxon>
    </lineage>
</organism>
<protein>
    <submittedName>
        <fullName evidence="5">Exopolysaccharide biosynthesis protein</fullName>
    </submittedName>
</protein>
<keyword evidence="2" id="KW-0067">ATP-binding</keyword>
<gene>
    <name evidence="5" type="ORF">G9X64_08390</name>
</gene>
<dbReference type="InterPro" id="IPR027417">
    <property type="entry name" value="P-loop_NTPase"/>
</dbReference>
<keyword evidence="4" id="KW-1133">Transmembrane helix</keyword>
<dbReference type="EMBL" id="JABFCN010000014">
    <property type="protein sequence ID" value="NNU36499.1"/>
    <property type="molecule type" value="Genomic_DNA"/>
</dbReference>
<evidence type="ECO:0000256" key="1">
    <source>
        <dbReference type="ARBA" id="ARBA00022741"/>
    </source>
</evidence>
<keyword evidence="3" id="KW-0175">Coiled coil</keyword>
<dbReference type="Proteomes" id="UP000519972">
    <property type="component" value="Unassembled WGS sequence"/>
</dbReference>
<dbReference type="InterPro" id="IPR005702">
    <property type="entry name" value="Wzc-like_C"/>
</dbReference>
<accession>A0A7Y3S3Q4</accession>
<feature type="transmembrane region" description="Helical" evidence="4">
    <location>
        <begin position="46"/>
        <end position="66"/>
    </location>
</feature>
<keyword evidence="1" id="KW-0547">Nucleotide-binding</keyword>
<comment type="caution">
    <text evidence="5">The sequence shown here is derived from an EMBL/GenBank/DDBJ whole genome shotgun (WGS) entry which is preliminary data.</text>
</comment>
<proteinExistence type="predicted"/>
<keyword evidence="6" id="KW-1185">Reference proteome</keyword>
<dbReference type="SUPFAM" id="SSF52540">
    <property type="entry name" value="P-loop containing nucleoside triphosphate hydrolases"/>
    <property type="match status" value="1"/>
</dbReference>
<feature type="transmembrane region" description="Helical" evidence="4">
    <location>
        <begin position="450"/>
        <end position="471"/>
    </location>
</feature>
<evidence type="ECO:0000313" key="6">
    <source>
        <dbReference type="Proteomes" id="UP000519972"/>
    </source>
</evidence>
<dbReference type="AlphaFoldDB" id="A0A7Y3S3Q4"/>